<dbReference type="RefSeq" id="XP_056683182.1">
    <property type="nucleotide sequence ID" value="XM_056827204.1"/>
</dbReference>
<gene>
    <name evidence="3 4" type="primary">LOC110783771</name>
</gene>
<accession>A0A9R0JRE5</accession>
<proteinExistence type="predicted"/>
<organism evidence="2 3">
    <name type="scientific">Spinacia oleracea</name>
    <name type="common">Spinach</name>
    <dbReference type="NCBI Taxonomy" id="3562"/>
    <lineage>
        <taxon>Eukaryota</taxon>
        <taxon>Viridiplantae</taxon>
        <taxon>Streptophyta</taxon>
        <taxon>Embryophyta</taxon>
        <taxon>Tracheophyta</taxon>
        <taxon>Spermatophyta</taxon>
        <taxon>Magnoliopsida</taxon>
        <taxon>eudicotyledons</taxon>
        <taxon>Gunneridae</taxon>
        <taxon>Pentapetalae</taxon>
        <taxon>Caryophyllales</taxon>
        <taxon>Chenopodiaceae</taxon>
        <taxon>Chenopodioideae</taxon>
        <taxon>Anserineae</taxon>
        <taxon>Spinacia</taxon>
    </lineage>
</organism>
<dbReference type="KEGG" id="soe:110783771"/>
<dbReference type="RefSeq" id="XP_021843833.1">
    <property type="nucleotide sequence ID" value="XM_021988141.1"/>
</dbReference>
<evidence type="ECO:0000256" key="1">
    <source>
        <dbReference type="SAM" id="MobiDB-lite"/>
    </source>
</evidence>
<reference evidence="3" key="2">
    <citation type="submission" date="2025-04" db="UniProtKB">
        <authorList>
            <consortium name="RefSeq"/>
        </authorList>
    </citation>
    <scope>IDENTIFICATION</scope>
    <source>
        <tissue evidence="4">Leaf</tissue>
    </source>
</reference>
<evidence type="ECO:0000313" key="3">
    <source>
        <dbReference type="RefSeq" id="XP_021843833.1"/>
    </source>
</evidence>
<reference evidence="2" key="1">
    <citation type="journal article" date="2021" name="Nat. Commun.">
        <title>Genomic analyses provide insights into spinach domestication and the genetic basis of agronomic traits.</title>
        <authorList>
            <person name="Cai X."/>
            <person name="Sun X."/>
            <person name="Xu C."/>
            <person name="Sun H."/>
            <person name="Wang X."/>
            <person name="Ge C."/>
            <person name="Zhang Z."/>
            <person name="Wang Q."/>
            <person name="Fei Z."/>
            <person name="Jiao C."/>
            <person name="Wang Q."/>
        </authorList>
    </citation>
    <scope>NUCLEOTIDE SEQUENCE [LARGE SCALE GENOMIC DNA]</scope>
    <source>
        <strain evidence="2">cv. Varoflay</strain>
    </source>
</reference>
<evidence type="ECO:0000313" key="4">
    <source>
        <dbReference type="RefSeq" id="XP_056683182.1"/>
    </source>
</evidence>
<dbReference type="GeneID" id="110783771"/>
<dbReference type="AlphaFoldDB" id="A0A9R0JRE5"/>
<feature type="region of interest" description="Disordered" evidence="1">
    <location>
        <begin position="1"/>
        <end position="25"/>
    </location>
</feature>
<keyword evidence="2" id="KW-1185">Reference proteome</keyword>
<name>A0A9R0JRE5_SPIOL</name>
<dbReference type="Proteomes" id="UP000813463">
    <property type="component" value="Chromosome 4"/>
</dbReference>
<protein>
    <submittedName>
        <fullName evidence="3">Uncharacterized protein LOC110783771</fullName>
    </submittedName>
</protein>
<evidence type="ECO:0000313" key="2">
    <source>
        <dbReference type="Proteomes" id="UP000813463"/>
    </source>
</evidence>
<sequence>MSKRTRTRTEAWGSGEAADSDSESVESNVDNVTQFVILKERKRVFRKMRMEVSLVRPQVRQYSVLYVQHGQPHVVTMKEKRIRFFEAIRDLSDDEIALVISYMPYHSKQFHEWASEEDSVRRRYNLRQLCATPPS</sequence>